<gene>
    <name evidence="8 10" type="primary">tadA</name>
    <name evidence="10" type="ORF">bsdE14_19160</name>
</gene>
<comment type="function">
    <text evidence="8">Catalyzes the deamination of adenosine to inosine at the wobble position 34 of tRNA(Arg2).</text>
</comment>
<keyword evidence="3 8" id="KW-0819">tRNA processing</keyword>
<keyword evidence="6 8" id="KW-0862">Zinc</keyword>
<comment type="cofactor">
    <cofactor evidence="8">
        <name>Zn(2+)</name>
        <dbReference type="ChEBI" id="CHEBI:29105"/>
    </cofactor>
    <text evidence="8">Binds 1 zinc ion per subunit.</text>
</comment>
<evidence type="ECO:0000313" key="11">
    <source>
        <dbReference type="Proteomes" id="UP001208567"/>
    </source>
</evidence>
<feature type="binding site" evidence="8">
    <location>
        <position position="84"/>
    </location>
    <ligand>
        <name>Zn(2+)</name>
        <dbReference type="ChEBI" id="CHEBI:29105"/>
        <note>catalytic</note>
    </ligand>
</feature>
<evidence type="ECO:0000256" key="8">
    <source>
        <dbReference type="HAMAP-Rule" id="MF_00972"/>
    </source>
</evidence>
<dbReference type="Pfam" id="PF00383">
    <property type="entry name" value="dCMP_cyt_deam_1"/>
    <property type="match status" value="1"/>
</dbReference>
<evidence type="ECO:0000256" key="5">
    <source>
        <dbReference type="ARBA" id="ARBA00022801"/>
    </source>
</evidence>
<dbReference type="PANTHER" id="PTHR11079">
    <property type="entry name" value="CYTOSINE DEAMINASE FAMILY MEMBER"/>
    <property type="match status" value="1"/>
</dbReference>
<comment type="catalytic activity">
    <reaction evidence="7 8">
        <text>adenosine(34) in tRNA + H2O + H(+) = inosine(34) in tRNA + NH4(+)</text>
        <dbReference type="Rhea" id="RHEA:43168"/>
        <dbReference type="Rhea" id="RHEA-COMP:10373"/>
        <dbReference type="Rhea" id="RHEA-COMP:10374"/>
        <dbReference type="ChEBI" id="CHEBI:15377"/>
        <dbReference type="ChEBI" id="CHEBI:15378"/>
        <dbReference type="ChEBI" id="CHEBI:28938"/>
        <dbReference type="ChEBI" id="CHEBI:74411"/>
        <dbReference type="ChEBI" id="CHEBI:82852"/>
        <dbReference type="EC" id="3.5.4.33"/>
    </reaction>
</comment>
<dbReference type="SUPFAM" id="SSF53927">
    <property type="entry name" value="Cytidine deaminase-like"/>
    <property type="match status" value="1"/>
</dbReference>
<dbReference type="InterPro" id="IPR002125">
    <property type="entry name" value="CMP_dCMP_dom"/>
</dbReference>
<sequence>MKEYFMNEALKEARRALIMKEVPVGAVIVKDGRVISRAHNLKETLSDPTAHAEILAIRSACENLNNWRLNGCEMYVTLEPCAMCASAIAQARISKLCIGTFDPTAGACGSVIDLLGTNSLNYCVPVEWMYNEESSIILKEFFKMKRQ</sequence>
<evidence type="ECO:0000256" key="2">
    <source>
        <dbReference type="ARBA" id="ARBA00011738"/>
    </source>
</evidence>
<evidence type="ECO:0000256" key="6">
    <source>
        <dbReference type="ARBA" id="ARBA00022833"/>
    </source>
</evidence>
<dbReference type="HAMAP" id="MF_00972">
    <property type="entry name" value="tRNA_aden_deaminase"/>
    <property type="match status" value="1"/>
</dbReference>
<dbReference type="PANTHER" id="PTHR11079:SF202">
    <property type="entry name" value="TRNA-SPECIFIC ADENOSINE DEAMINASE"/>
    <property type="match status" value="1"/>
</dbReference>
<proteinExistence type="inferred from homology"/>
<keyword evidence="5 8" id="KW-0378">Hydrolase</keyword>
<feature type="domain" description="CMP/dCMP-type deaminase" evidence="9">
    <location>
        <begin position="1"/>
        <end position="110"/>
    </location>
</feature>
<dbReference type="InterPro" id="IPR016192">
    <property type="entry name" value="APOBEC/CMP_deaminase_Zn-bd"/>
</dbReference>
<feature type="binding site" evidence="8">
    <location>
        <position position="51"/>
    </location>
    <ligand>
        <name>Zn(2+)</name>
        <dbReference type="ChEBI" id="CHEBI:29105"/>
        <note>catalytic</note>
    </ligand>
</feature>
<comment type="caution">
    <text evidence="10">The sequence shown here is derived from an EMBL/GenBank/DDBJ whole genome shotgun (WGS) entry which is preliminary data.</text>
</comment>
<organism evidence="10 11">
    <name type="scientific">Clostridium omnivorum</name>
    <dbReference type="NCBI Taxonomy" id="1604902"/>
    <lineage>
        <taxon>Bacteria</taxon>
        <taxon>Bacillati</taxon>
        <taxon>Bacillota</taxon>
        <taxon>Clostridia</taxon>
        <taxon>Eubacteriales</taxon>
        <taxon>Clostridiaceae</taxon>
        <taxon>Clostridium</taxon>
    </lineage>
</organism>
<dbReference type="PROSITE" id="PS00903">
    <property type="entry name" value="CYT_DCMP_DEAMINASES_1"/>
    <property type="match status" value="1"/>
</dbReference>
<dbReference type="Gene3D" id="3.40.140.10">
    <property type="entry name" value="Cytidine Deaminase, domain 2"/>
    <property type="match status" value="1"/>
</dbReference>
<evidence type="ECO:0000256" key="7">
    <source>
        <dbReference type="ARBA" id="ARBA00048045"/>
    </source>
</evidence>
<dbReference type="Proteomes" id="UP001208567">
    <property type="component" value="Unassembled WGS sequence"/>
</dbReference>
<dbReference type="EC" id="3.5.4.33" evidence="8"/>
<dbReference type="RefSeq" id="WP_264849770.1">
    <property type="nucleotide sequence ID" value="NZ_BRXR01000001.1"/>
</dbReference>
<comment type="similarity">
    <text evidence="1">Belongs to the cytidine and deoxycytidylate deaminase family. ADAT2 subfamily.</text>
</comment>
<name>A0ABQ5N5L9_9CLOT</name>
<dbReference type="EMBL" id="BRXR01000001">
    <property type="protein sequence ID" value="GLC30506.1"/>
    <property type="molecule type" value="Genomic_DNA"/>
</dbReference>
<keyword evidence="11" id="KW-1185">Reference proteome</keyword>
<accession>A0ABQ5N5L9</accession>
<comment type="subunit">
    <text evidence="2 8">Homodimer.</text>
</comment>
<keyword evidence="4 8" id="KW-0479">Metal-binding</keyword>
<reference evidence="10 11" key="1">
    <citation type="journal article" date="2024" name="Int. J. Syst. Evol. Microbiol.">
        <title>Clostridium omnivorum sp. nov., isolated from anoxic soil under the treatment of reductive soil disinfestation.</title>
        <authorList>
            <person name="Ueki A."/>
            <person name="Tonouchi A."/>
            <person name="Kaku N."/>
            <person name="Honma S."/>
            <person name="Ueki K."/>
        </authorList>
    </citation>
    <scope>NUCLEOTIDE SEQUENCE [LARGE SCALE GENOMIC DNA]</scope>
    <source>
        <strain evidence="10 11">E14</strain>
    </source>
</reference>
<evidence type="ECO:0000313" key="10">
    <source>
        <dbReference type="EMBL" id="GLC30506.1"/>
    </source>
</evidence>
<dbReference type="InterPro" id="IPR016193">
    <property type="entry name" value="Cytidine_deaminase-like"/>
</dbReference>
<dbReference type="InterPro" id="IPR028883">
    <property type="entry name" value="tRNA_aden_deaminase"/>
</dbReference>
<feature type="active site" description="Proton donor" evidence="8">
    <location>
        <position position="53"/>
    </location>
</feature>
<dbReference type="CDD" id="cd01285">
    <property type="entry name" value="nucleoside_deaminase"/>
    <property type="match status" value="1"/>
</dbReference>
<feature type="binding site" evidence="8">
    <location>
        <position position="81"/>
    </location>
    <ligand>
        <name>Zn(2+)</name>
        <dbReference type="ChEBI" id="CHEBI:29105"/>
        <note>catalytic</note>
    </ligand>
</feature>
<dbReference type="PROSITE" id="PS51747">
    <property type="entry name" value="CYT_DCMP_DEAMINASES_2"/>
    <property type="match status" value="1"/>
</dbReference>
<evidence type="ECO:0000256" key="3">
    <source>
        <dbReference type="ARBA" id="ARBA00022694"/>
    </source>
</evidence>
<protein>
    <recommendedName>
        <fullName evidence="8">tRNA-specific adenosine deaminase</fullName>
        <ecNumber evidence="8">3.5.4.33</ecNumber>
    </recommendedName>
</protein>
<evidence type="ECO:0000256" key="4">
    <source>
        <dbReference type="ARBA" id="ARBA00022723"/>
    </source>
</evidence>
<evidence type="ECO:0000259" key="9">
    <source>
        <dbReference type="PROSITE" id="PS51747"/>
    </source>
</evidence>
<evidence type="ECO:0000256" key="1">
    <source>
        <dbReference type="ARBA" id="ARBA00010669"/>
    </source>
</evidence>